<dbReference type="SUPFAM" id="SSF52540">
    <property type="entry name" value="P-loop containing nucleoside triphosphate hydrolases"/>
    <property type="match status" value="1"/>
</dbReference>
<evidence type="ECO:0000313" key="4">
    <source>
        <dbReference type="Proteomes" id="UP001210720"/>
    </source>
</evidence>
<keyword evidence="3" id="KW-0067">ATP-binding</keyword>
<dbReference type="InterPro" id="IPR013670">
    <property type="entry name" value="EcoEI_R_C_dom"/>
</dbReference>
<accession>A0ABT4XTZ1</accession>
<dbReference type="PROSITE" id="PS51192">
    <property type="entry name" value="HELICASE_ATP_BIND_1"/>
    <property type="match status" value="1"/>
</dbReference>
<dbReference type="CDD" id="cd18032">
    <property type="entry name" value="DEXHc_RE_I_III_res"/>
    <property type="match status" value="1"/>
</dbReference>
<dbReference type="EMBL" id="JAQIOY010000003">
    <property type="protein sequence ID" value="MDA7425426.1"/>
    <property type="molecule type" value="Genomic_DNA"/>
</dbReference>
<dbReference type="Gene3D" id="3.90.1570.30">
    <property type="match status" value="1"/>
</dbReference>
<dbReference type="CDD" id="cd18799">
    <property type="entry name" value="SF2_C_EcoAI-like"/>
    <property type="match status" value="1"/>
</dbReference>
<organism evidence="3 4">
    <name type="scientific">Thalassococcus lentus</name>
    <dbReference type="NCBI Taxonomy" id="1210524"/>
    <lineage>
        <taxon>Bacteria</taxon>
        <taxon>Pseudomonadati</taxon>
        <taxon>Pseudomonadota</taxon>
        <taxon>Alphaproteobacteria</taxon>
        <taxon>Rhodobacterales</taxon>
        <taxon>Roseobacteraceae</taxon>
        <taxon>Thalassococcus</taxon>
    </lineage>
</organism>
<dbReference type="SMART" id="SM00487">
    <property type="entry name" value="DEXDc"/>
    <property type="match status" value="1"/>
</dbReference>
<feature type="domain" description="Helicase ATP-binding" evidence="2">
    <location>
        <begin position="186"/>
        <end position="346"/>
    </location>
</feature>
<evidence type="ECO:0000256" key="1">
    <source>
        <dbReference type="SAM" id="MobiDB-lite"/>
    </source>
</evidence>
<dbReference type="Gene3D" id="3.40.50.300">
    <property type="entry name" value="P-loop containing nucleotide triphosphate hydrolases"/>
    <property type="match status" value="2"/>
</dbReference>
<dbReference type="Pfam" id="PF00271">
    <property type="entry name" value="Helicase_C"/>
    <property type="match status" value="1"/>
</dbReference>
<proteinExistence type="predicted"/>
<keyword evidence="3" id="KW-0547">Nucleotide-binding</keyword>
<protein>
    <submittedName>
        <fullName evidence="3">DEAD/DEAH box helicase family protein</fullName>
    </submittedName>
</protein>
<dbReference type="InterPro" id="IPR006935">
    <property type="entry name" value="Helicase/UvrB_N"/>
</dbReference>
<dbReference type="PANTHER" id="PTHR47396:SF1">
    <property type="entry name" value="ATP-DEPENDENT HELICASE IRC3-RELATED"/>
    <property type="match status" value="1"/>
</dbReference>
<dbReference type="GO" id="GO:0004386">
    <property type="term" value="F:helicase activity"/>
    <property type="evidence" value="ECO:0007669"/>
    <property type="project" value="UniProtKB-KW"/>
</dbReference>
<evidence type="ECO:0000259" key="2">
    <source>
        <dbReference type="PROSITE" id="PS51192"/>
    </source>
</evidence>
<dbReference type="InterPro" id="IPR027417">
    <property type="entry name" value="P-loop_NTPase"/>
</dbReference>
<sequence>MLSDKEKKQLSESDICDLFITPALKSSGWDPFTQIRREVTLTPGPIIVRGNLSSRNKKKKKFADYVLSWKPSLPVAIVEAKDNNHTVGHGMQQALGYAEILKVPSAFSSNGDAFESHNKFPNEGEPIEQTIPIGSFPTPEDLWERYRAFRGIENTRDDLLLQPYHDDGSGKEPRYYQAEAINRTLEAISKGQDRALLVMATGTGKTYTTFQIIWRLWQAGAAKRILFLADRNILIDQTLVNDFKPFGSVMTKIKNRTVDPSYEIHLGLYQALTGPDEADKAFKSVSPDFFDLIVIDECHRGSAADDAAWKEILEYFGSAIQIGLTATPKETKYVSSSSYFGDPVYTYSLKQGIEDGFLAPYKVVRIDIDKDIEGWTPPAGAIDDLGNQIEERTYNQKDMDRILVLNKRTKLVAERVVKLLNATDPFGKTIIFCEDIDHAERMRKAIVNAAGQIAIDNPKYVMRITGDSNEGKAELDNFIDPESKFPVIATTSEMLTTGVDAKTCKLIVLDKSVTSMTTFKQIIGRGTRVDEEHGKFYFTIMDFKKATELFNDPDFDGEPVVIYEPDDTDPPEPPDPTSDDDSDDEEISTTGTTKIRVSGVEVSILAERVSFMGPDGELITESYRDFARKQVRSEFTSLDDFIQRWNSADKKAAIIAELEEHGVLLENLAQEVGKDFGDFDLVLHVAFDQPPLTRSERANNVKKRNYFTKYGDQARQVLDALLEKYADEGIQAIEDARVLRMRPFDRIGTPVEIIKDVFGGKAGYEEALKDLEQELYRQAGS</sequence>
<keyword evidence="3" id="KW-0378">Hydrolase</keyword>
<dbReference type="InterPro" id="IPR014001">
    <property type="entry name" value="Helicase_ATP-bd"/>
</dbReference>
<dbReference type="InterPro" id="IPR050742">
    <property type="entry name" value="Helicase_Restrict-Modif_Enz"/>
</dbReference>
<evidence type="ECO:0000313" key="3">
    <source>
        <dbReference type="EMBL" id="MDA7425426.1"/>
    </source>
</evidence>
<dbReference type="InterPro" id="IPR001650">
    <property type="entry name" value="Helicase_C-like"/>
</dbReference>
<dbReference type="PANTHER" id="PTHR47396">
    <property type="entry name" value="TYPE I RESTRICTION ENZYME ECOKI R PROTEIN"/>
    <property type="match status" value="1"/>
</dbReference>
<reference evidence="3 4" key="1">
    <citation type="submission" date="2023-01" db="EMBL/GenBank/DDBJ databases">
        <title>Thalassococcus onchidii sp. nov., isolated from a marine invertebrate from the South China Sea.</title>
        <authorList>
            <person name="Xu S."/>
            <person name="Liu Z."/>
            <person name="Xu Y."/>
        </authorList>
    </citation>
    <scope>NUCLEOTIDE SEQUENCE [LARGE SCALE GENOMIC DNA]</scope>
    <source>
        <strain evidence="3 4">KCTC 32084</strain>
    </source>
</reference>
<feature type="region of interest" description="Disordered" evidence="1">
    <location>
        <begin position="557"/>
        <end position="592"/>
    </location>
</feature>
<gene>
    <name evidence="3" type="ORF">PFY00_11865</name>
</gene>
<comment type="caution">
    <text evidence="3">The sequence shown here is derived from an EMBL/GenBank/DDBJ whole genome shotgun (WGS) entry which is preliminary data.</text>
</comment>
<name>A0ABT4XTZ1_9RHOB</name>
<dbReference type="NCBIfam" id="NF046051">
    <property type="entry name" value="restrict_EcoAI"/>
    <property type="match status" value="1"/>
</dbReference>
<dbReference type="Pfam" id="PF04851">
    <property type="entry name" value="ResIII"/>
    <property type="match status" value="1"/>
</dbReference>
<dbReference type="Pfam" id="PF08463">
    <property type="entry name" value="EcoEI_R_C"/>
    <property type="match status" value="1"/>
</dbReference>
<dbReference type="Proteomes" id="UP001210720">
    <property type="component" value="Unassembled WGS sequence"/>
</dbReference>
<keyword evidence="4" id="KW-1185">Reference proteome</keyword>
<keyword evidence="3" id="KW-0347">Helicase</keyword>
<feature type="compositionally biased region" description="Acidic residues" evidence="1">
    <location>
        <begin position="564"/>
        <end position="587"/>
    </location>
</feature>